<dbReference type="EMBL" id="JAARLZ010000003">
    <property type="protein sequence ID" value="NII06279.1"/>
    <property type="molecule type" value="Genomic_DNA"/>
</dbReference>
<keyword evidence="3" id="KW-1185">Reference proteome</keyword>
<gene>
    <name evidence="2" type="ORF">HBF25_07780</name>
</gene>
<dbReference type="InterPro" id="IPR025240">
    <property type="entry name" value="DUF4189"/>
</dbReference>
<feature type="domain" description="DUF4189" evidence="1">
    <location>
        <begin position="4"/>
        <end position="89"/>
    </location>
</feature>
<evidence type="ECO:0000313" key="2">
    <source>
        <dbReference type="EMBL" id="NII06279.1"/>
    </source>
</evidence>
<proteinExistence type="predicted"/>
<protein>
    <submittedName>
        <fullName evidence="2">DUF4189 domain-containing protein</fullName>
    </submittedName>
</protein>
<dbReference type="AlphaFoldDB" id="A0A7X5U9H6"/>
<evidence type="ECO:0000259" key="1">
    <source>
        <dbReference type="Pfam" id="PF13827"/>
    </source>
</evidence>
<organism evidence="2 3">
    <name type="scientific">Luteibacter anthropi</name>
    <dbReference type="NCBI Taxonomy" id="564369"/>
    <lineage>
        <taxon>Bacteria</taxon>
        <taxon>Pseudomonadati</taxon>
        <taxon>Pseudomonadota</taxon>
        <taxon>Gammaproteobacteria</taxon>
        <taxon>Lysobacterales</taxon>
        <taxon>Rhodanobacteraceae</taxon>
        <taxon>Luteibacter</taxon>
    </lineage>
</organism>
<name>A0A7X5U9H6_9GAMM</name>
<comment type="caution">
    <text evidence="2">The sequence shown here is derived from an EMBL/GenBank/DDBJ whole genome shotgun (WGS) entry which is preliminary data.</text>
</comment>
<sequence>MDVDSGGFGVSSDSSSRESAIRTAISDCHAAGGRSCATVGTALNACMAISQGDEKFWLNSDVRKEKAVSKSLDDCKLSDKNCSLHYAGCASPIIVN</sequence>
<reference evidence="2 3" key="1">
    <citation type="submission" date="2020-03" db="EMBL/GenBank/DDBJ databases">
        <authorList>
            <person name="Lai Q."/>
        </authorList>
    </citation>
    <scope>NUCLEOTIDE SEQUENCE [LARGE SCALE GENOMIC DNA]</scope>
    <source>
        <strain evidence="2 3">CCUG 25036</strain>
    </source>
</reference>
<accession>A0A7X5U9H6</accession>
<evidence type="ECO:0000313" key="3">
    <source>
        <dbReference type="Proteomes" id="UP000490980"/>
    </source>
</evidence>
<dbReference type="Proteomes" id="UP000490980">
    <property type="component" value="Unassembled WGS sequence"/>
</dbReference>
<dbReference type="Pfam" id="PF13827">
    <property type="entry name" value="DUF4189"/>
    <property type="match status" value="1"/>
</dbReference>